<dbReference type="SUPFAM" id="SSF49562">
    <property type="entry name" value="C2 domain (Calcium/lipid-binding domain, CaLB)"/>
    <property type="match status" value="1"/>
</dbReference>
<evidence type="ECO:0000313" key="1">
    <source>
        <dbReference type="EMBL" id="PWA53423.1"/>
    </source>
</evidence>
<sequence>MDLRSTLELTLTSARSFKDNTNSSDCYVVCSISDKEVLASLDKNGASEPIKFTMREPAGQFLVIKIKAVKNDTTLGQLNVPVKYLLEGVRQEGKETQFVTYQVSGKSKERGWSLRFSYRFGWNFSNEDYMGVETVFYGGNYTKFECDGFPTCGYILVVIEAGSAATYNKTNFGKDVNYDIEIPKDDEKIEIMIRIDPFSHRWVEIGPSYFTLDTPNH</sequence>
<accession>A0A2U1LWN1</accession>
<protein>
    <submittedName>
        <fullName evidence="1">C2 calcium-dependent membrane targeting</fullName>
    </submittedName>
</protein>
<reference evidence="1 2" key="1">
    <citation type="journal article" date="2018" name="Mol. Plant">
        <title>The genome of Artemisia annua provides insight into the evolution of Asteraceae family and artemisinin biosynthesis.</title>
        <authorList>
            <person name="Shen Q."/>
            <person name="Zhang L."/>
            <person name="Liao Z."/>
            <person name="Wang S."/>
            <person name="Yan T."/>
            <person name="Shi P."/>
            <person name="Liu M."/>
            <person name="Fu X."/>
            <person name="Pan Q."/>
            <person name="Wang Y."/>
            <person name="Lv Z."/>
            <person name="Lu X."/>
            <person name="Zhang F."/>
            <person name="Jiang W."/>
            <person name="Ma Y."/>
            <person name="Chen M."/>
            <person name="Hao X."/>
            <person name="Li L."/>
            <person name="Tang Y."/>
            <person name="Lv G."/>
            <person name="Zhou Y."/>
            <person name="Sun X."/>
            <person name="Brodelius P.E."/>
            <person name="Rose J.K.C."/>
            <person name="Tang K."/>
        </authorList>
    </citation>
    <scope>NUCLEOTIDE SEQUENCE [LARGE SCALE GENOMIC DNA]</scope>
    <source>
        <strain evidence="2">cv. Huhao1</strain>
        <tissue evidence="1">Leaf</tissue>
    </source>
</reference>
<dbReference type="PANTHER" id="PTHR32246">
    <property type="entry name" value="INGRESSION PROTEIN FIC1"/>
    <property type="match status" value="1"/>
</dbReference>
<dbReference type="InterPro" id="IPR035892">
    <property type="entry name" value="C2_domain_sf"/>
</dbReference>
<dbReference type="EMBL" id="PKPP01007422">
    <property type="protein sequence ID" value="PWA53423.1"/>
    <property type="molecule type" value="Genomic_DNA"/>
</dbReference>
<gene>
    <name evidence="1" type="ORF">CTI12_AA269810</name>
</gene>
<proteinExistence type="predicted"/>
<keyword evidence="2" id="KW-1185">Reference proteome</keyword>
<organism evidence="1 2">
    <name type="scientific">Artemisia annua</name>
    <name type="common">Sweet wormwood</name>
    <dbReference type="NCBI Taxonomy" id="35608"/>
    <lineage>
        <taxon>Eukaryota</taxon>
        <taxon>Viridiplantae</taxon>
        <taxon>Streptophyta</taxon>
        <taxon>Embryophyta</taxon>
        <taxon>Tracheophyta</taxon>
        <taxon>Spermatophyta</taxon>
        <taxon>Magnoliopsida</taxon>
        <taxon>eudicotyledons</taxon>
        <taxon>Gunneridae</taxon>
        <taxon>Pentapetalae</taxon>
        <taxon>asterids</taxon>
        <taxon>campanulids</taxon>
        <taxon>Asterales</taxon>
        <taxon>Asteraceae</taxon>
        <taxon>Asteroideae</taxon>
        <taxon>Anthemideae</taxon>
        <taxon>Artemisiinae</taxon>
        <taxon>Artemisia</taxon>
    </lineage>
</organism>
<dbReference type="OrthoDB" id="270970at2759"/>
<dbReference type="STRING" id="35608.A0A2U1LWN1"/>
<name>A0A2U1LWN1_ARTAN</name>
<dbReference type="PANTHER" id="PTHR32246:SF173">
    <property type="entry name" value="C2 DOMAIN-CONTAINING PROTEIN"/>
    <property type="match status" value="1"/>
</dbReference>
<dbReference type="AlphaFoldDB" id="A0A2U1LWN1"/>
<comment type="caution">
    <text evidence="1">The sequence shown here is derived from an EMBL/GenBank/DDBJ whole genome shotgun (WGS) entry which is preliminary data.</text>
</comment>
<evidence type="ECO:0000313" key="2">
    <source>
        <dbReference type="Proteomes" id="UP000245207"/>
    </source>
</evidence>
<dbReference type="Proteomes" id="UP000245207">
    <property type="component" value="Unassembled WGS sequence"/>
</dbReference>